<organism evidence="1 2">
    <name type="scientific">Glossina austeni</name>
    <name type="common">Savannah tsetse fly</name>
    <dbReference type="NCBI Taxonomy" id="7395"/>
    <lineage>
        <taxon>Eukaryota</taxon>
        <taxon>Metazoa</taxon>
        <taxon>Ecdysozoa</taxon>
        <taxon>Arthropoda</taxon>
        <taxon>Hexapoda</taxon>
        <taxon>Insecta</taxon>
        <taxon>Pterygota</taxon>
        <taxon>Neoptera</taxon>
        <taxon>Endopterygota</taxon>
        <taxon>Diptera</taxon>
        <taxon>Brachycera</taxon>
        <taxon>Muscomorpha</taxon>
        <taxon>Hippoboscoidea</taxon>
        <taxon>Glossinidae</taxon>
        <taxon>Glossina</taxon>
    </lineage>
</organism>
<dbReference type="Proteomes" id="UP000078200">
    <property type="component" value="Unassembled WGS sequence"/>
</dbReference>
<dbReference type="EnsemblMetazoa" id="GAUT043769-RA">
    <property type="protein sequence ID" value="GAUT043769-PA"/>
    <property type="gene ID" value="GAUT043769"/>
</dbReference>
<evidence type="ECO:0000313" key="1">
    <source>
        <dbReference type="EnsemblMetazoa" id="GAUT043769-PA"/>
    </source>
</evidence>
<reference evidence="1" key="1">
    <citation type="submission" date="2020-05" db="UniProtKB">
        <authorList>
            <consortium name="EnsemblMetazoa"/>
        </authorList>
    </citation>
    <scope>IDENTIFICATION</scope>
    <source>
        <strain evidence="1">TTRI</strain>
    </source>
</reference>
<dbReference type="AlphaFoldDB" id="A0A1A9VPV5"/>
<dbReference type="VEuPathDB" id="VectorBase:GAUT043769"/>
<dbReference type="STRING" id="7395.A0A1A9VPV5"/>
<accession>A0A1A9VPV5</accession>
<protein>
    <submittedName>
        <fullName evidence="1">Uncharacterized protein</fullName>
    </submittedName>
</protein>
<evidence type="ECO:0000313" key="2">
    <source>
        <dbReference type="Proteomes" id="UP000078200"/>
    </source>
</evidence>
<name>A0A1A9VPV5_GLOAU</name>
<keyword evidence="2" id="KW-1185">Reference proteome</keyword>
<proteinExistence type="predicted"/>
<sequence>MERRHVLKEEPDDFSGQLVAPNAVDACIPLDESTPLFGEMLVGLMGSYGSLLPDDINSLDSSVVSEQANKSNNNSTLYQQAAVAASTESIINPANVNSSSVIVNNNSVNSTNNNNTTNIDPFISYRDEVPKAAAVYRLCVAQTH</sequence>